<evidence type="ECO:0000313" key="10">
    <source>
        <dbReference type="EMBL" id="MDR6892004.1"/>
    </source>
</evidence>
<feature type="transmembrane region" description="Helical" evidence="9">
    <location>
        <begin position="17"/>
        <end position="36"/>
    </location>
</feature>
<evidence type="ECO:0000256" key="2">
    <source>
        <dbReference type="ARBA" id="ARBA00022475"/>
    </source>
</evidence>
<dbReference type="AlphaFoldDB" id="A0AAE3YEN3"/>
<feature type="transmembrane region" description="Helical" evidence="9">
    <location>
        <begin position="89"/>
        <end position="110"/>
    </location>
</feature>
<gene>
    <name evidence="10" type="ORF">J2S35_000944</name>
</gene>
<keyword evidence="11" id="KW-1185">Reference proteome</keyword>
<reference evidence="10" key="1">
    <citation type="submission" date="2023-07" db="EMBL/GenBank/DDBJ databases">
        <title>Sequencing the genomes of 1000 actinobacteria strains.</title>
        <authorList>
            <person name="Klenk H.-P."/>
        </authorList>
    </citation>
    <scope>NUCLEOTIDE SEQUENCE</scope>
    <source>
        <strain evidence="10">DSM 13988</strain>
    </source>
</reference>
<organism evidence="10 11">
    <name type="scientific">Falsarthrobacter nasiphocae</name>
    <dbReference type="NCBI Taxonomy" id="189863"/>
    <lineage>
        <taxon>Bacteria</taxon>
        <taxon>Bacillati</taxon>
        <taxon>Actinomycetota</taxon>
        <taxon>Actinomycetes</taxon>
        <taxon>Micrococcales</taxon>
        <taxon>Micrococcaceae</taxon>
        <taxon>Falsarthrobacter</taxon>
    </lineage>
</organism>
<feature type="transmembrane region" description="Helical" evidence="9">
    <location>
        <begin position="296"/>
        <end position="324"/>
    </location>
</feature>
<keyword evidence="5 9" id="KW-1133">Transmembrane helix</keyword>
<evidence type="ECO:0000313" key="11">
    <source>
        <dbReference type="Proteomes" id="UP001247307"/>
    </source>
</evidence>
<evidence type="ECO:0000256" key="6">
    <source>
        <dbReference type="ARBA" id="ARBA00023136"/>
    </source>
</evidence>
<dbReference type="EMBL" id="JAVDUI010000001">
    <property type="protein sequence ID" value="MDR6892004.1"/>
    <property type="molecule type" value="Genomic_DNA"/>
</dbReference>
<evidence type="ECO:0000256" key="1">
    <source>
        <dbReference type="ARBA" id="ARBA00004651"/>
    </source>
</evidence>
<feature type="transmembrane region" description="Helical" evidence="9">
    <location>
        <begin position="265"/>
        <end position="284"/>
    </location>
</feature>
<dbReference type="RefSeq" id="WP_309850410.1">
    <property type="nucleotide sequence ID" value="NZ_BAAAIU010000023.1"/>
</dbReference>
<proteinExistence type="inferred from homology"/>
<evidence type="ECO:0000256" key="3">
    <source>
        <dbReference type="ARBA" id="ARBA00022679"/>
    </source>
</evidence>
<dbReference type="InterPro" id="IPR018584">
    <property type="entry name" value="GT87"/>
</dbReference>
<comment type="subcellular location">
    <subcellularLocation>
        <location evidence="1">Cell membrane</location>
        <topology evidence="1">Multi-pass membrane protein</topology>
    </subcellularLocation>
</comment>
<comment type="caution">
    <text evidence="10">The sequence shown here is derived from an EMBL/GenBank/DDBJ whole genome shotgun (WGS) entry which is preliminary data.</text>
</comment>
<feature type="transmembrane region" description="Helical" evidence="9">
    <location>
        <begin position="204"/>
        <end position="225"/>
    </location>
</feature>
<keyword evidence="4 9" id="KW-0812">Transmembrane</keyword>
<protein>
    <submittedName>
        <fullName evidence="10">Alpha-1,2-mannosyltransferase</fullName>
        <ecNumber evidence="10">2.4.1.-</ecNumber>
    </submittedName>
</protein>
<feature type="region of interest" description="Disordered" evidence="8">
    <location>
        <begin position="414"/>
        <end position="446"/>
    </location>
</feature>
<keyword evidence="2" id="KW-1003">Cell membrane</keyword>
<feature type="transmembrane region" description="Helical" evidence="9">
    <location>
        <begin position="147"/>
        <end position="165"/>
    </location>
</feature>
<feature type="transmembrane region" description="Helical" evidence="9">
    <location>
        <begin position="375"/>
        <end position="394"/>
    </location>
</feature>
<dbReference type="EC" id="2.4.1.-" evidence="10"/>
<feature type="compositionally biased region" description="Low complexity" evidence="8">
    <location>
        <begin position="416"/>
        <end position="429"/>
    </location>
</feature>
<accession>A0AAE3YEN3</accession>
<feature type="transmembrane region" description="Helical" evidence="9">
    <location>
        <begin position="172"/>
        <end position="198"/>
    </location>
</feature>
<dbReference type="GO" id="GO:0005886">
    <property type="term" value="C:plasma membrane"/>
    <property type="evidence" value="ECO:0007669"/>
    <property type="project" value="UniProtKB-SubCell"/>
</dbReference>
<evidence type="ECO:0000256" key="8">
    <source>
        <dbReference type="SAM" id="MobiDB-lite"/>
    </source>
</evidence>
<dbReference type="Proteomes" id="UP001247307">
    <property type="component" value="Unassembled WGS sequence"/>
</dbReference>
<keyword evidence="6 9" id="KW-0472">Membrane</keyword>
<evidence type="ECO:0000256" key="9">
    <source>
        <dbReference type="SAM" id="Phobius"/>
    </source>
</evidence>
<evidence type="ECO:0000256" key="4">
    <source>
        <dbReference type="ARBA" id="ARBA00022692"/>
    </source>
</evidence>
<keyword evidence="10" id="KW-0328">Glycosyltransferase</keyword>
<dbReference type="GO" id="GO:0016758">
    <property type="term" value="F:hexosyltransferase activity"/>
    <property type="evidence" value="ECO:0007669"/>
    <property type="project" value="InterPro"/>
</dbReference>
<name>A0AAE3YEN3_9MICC</name>
<feature type="transmembrane region" description="Helical" evidence="9">
    <location>
        <begin position="117"/>
        <end position="141"/>
    </location>
</feature>
<evidence type="ECO:0000256" key="7">
    <source>
        <dbReference type="ARBA" id="ARBA00024033"/>
    </source>
</evidence>
<keyword evidence="3 10" id="KW-0808">Transferase</keyword>
<evidence type="ECO:0000256" key="5">
    <source>
        <dbReference type="ARBA" id="ARBA00022989"/>
    </source>
</evidence>
<comment type="similarity">
    <text evidence="7">Belongs to the glycosyltransferase 87 family.</text>
</comment>
<feature type="transmembrane region" description="Helical" evidence="9">
    <location>
        <begin position="336"/>
        <end position="355"/>
    </location>
</feature>
<sequence length="446" mass="47430">MTTPEAESRSAVRLPTWAGWCIGAVLLLAGLAVSTLHGTDLMAYRSGARAFLENPAGLYEGALPLEDGRSLPFTYPPFSALIMVPLALLPYHVAMAAMTTTSVVGLFLVCRDLAPRVAALVPASAQWVCTAPLLTGIAAWLGPIRDSFAFGQINIIVFSAVYLACVRWGLGAAAGVVVGIMGGIKLTPLALGLLPLVWGRWKMLVGMAAGFAGTIAAMMLVAPGVTRQYWFEVLRDPSRVGGIGYYDNISFEGVTARFGMDMKGLWFLGAVCLIALGLMALLGLRGRGDLPSQISLASAVMLFISPISWAHHAVWILVILYGCVVLPRETGRYKRSFAVLAVVIFLVLGVGLRVLGWDSADAGPITSQPWAKVVASIPALCLAAYVVLAFLTAVRLPDRPRLFELPQRVNWRPRRAAAAAPTAPLTDPTLPDPKPASATEAEEGAR</sequence>
<dbReference type="Pfam" id="PF09594">
    <property type="entry name" value="GT87"/>
    <property type="match status" value="1"/>
</dbReference>